<gene>
    <name evidence="1" type="ORF">CYJ27_02630</name>
</gene>
<comment type="caution">
    <text evidence="1">The sequence shown here is derived from an EMBL/GenBank/DDBJ whole genome shotgun (WGS) entry which is preliminary data.</text>
</comment>
<accession>A0A2I1K7H6</accession>
<dbReference type="EMBL" id="PKGZ01000002">
    <property type="protein sequence ID" value="PKY91589.1"/>
    <property type="molecule type" value="Genomic_DNA"/>
</dbReference>
<reference evidence="1 2" key="1">
    <citation type="submission" date="2017-12" db="EMBL/GenBank/DDBJ databases">
        <title>Phylogenetic diversity of female urinary microbiome.</title>
        <authorList>
            <person name="Thomas-White K."/>
            <person name="Wolfe A.J."/>
        </authorList>
    </citation>
    <scope>NUCLEOTIDE SEQUENCE [LARGE SCALE GENOMIC DNA]</scope>
    <source>
        <strain evidence="1 2">UMB0844</strain>
    </source>
</reference>
<dbReference type="Proteomes" id="UP000234775">
    <property type="component" value="Unassembled WGS sequence"/>
</dbReference>
<keyword evidence="2" id="KW-1185">Reference proteome</keyword>
<evidence type="ECO:0000313" key="1">
    <source>
        <dbReference type="EMBL" id="PKY91589.1"/>
    </source>
</evidence>
<dbReference type="AlphaFoldDB" id="A0A2I1K7H6"/>
<proteinExistence type="predicted"/>
<sequence>MYKTNYYIEQSIKSLSLFNKTGDIEHFKDAEYFFKKLKVEMRLAERYQKIDKLKGVKQWIKQH</sequence>
<name>A0A2I1K7H6_9LACT</name>
<protein>
    <submittedName>
        <fullName evidence="1">Uncharacterized protein</fullName>
    </submittedName>
</protein>
<organism evidence="1 2">
    <name type="scientific">Aerococcus christensenii</name>
    <dbReference type="NCBI Taxonomy" id="87541"/>
    <lineage>
        <taxon>Bacteria</taxon>
        <taxon>Bacillati</taxon>
        <taxon>Bacillota</taxon>
        <taxon>Bacilli</taxon>
        <taxon>Lactobacillales</taxon>
        <taxon>Aerococcaceae</taxon>
        <taxon>Aerococcus</taxon>
    </lineage>
</organism>
<evidence type="ECO:0000313" key="2">
    <source>
        <dbReference type="Proteomes" id="UP000234775"/>
    </source>
</evidence>